<dbReference type="EC" id="2.3.1.-" evidence="4"/>
<sequence length="185" mass="19611">MALPRFRTGGPDDAGAVALLHADSWRRNYRGVYADSYLDGDLAADREAVWSARLAAPGDSLTVLAEDGAGPVGFVHVVFGDDPHWGSLVDNLHVAHERRRRGIGEALLTRAAQAVAARAPGAPLYLWVHARNTSAQGFYAALGGRNVGTAPVSPPGGRPERLHGTAEKYRFAWPDAAALGRAAAR</sequence>
<evidence type="ECO:0000256" key="1">
    <source>
        <dbReference type="ARBA" id="ARBA00022679"/>
    </source>
</evidence>
<reference evidence="5" key="1">
    <citation type="journal article" date="2019" name="Int. J. Syst. Evol. Microbiol.">
        <title>The Global Catalogue of Microorganisms (GCM) 10K type strain sequencing project: providing services to taxonomists for standard genome sequencing and annotation.</title>
        <authorList>
            <consortium name="The Broad Institute Genomics Platform"/>
            <consortium name="The Broad Institute Genome Sequencing Center for Infectious Disease"/>
            <person name="Wu L."/>
            <person name="Ma J."/>
        </authorList>
    </citation>
    <scope>NUCLEOTIDE SEQUENCE [LARGE SCALE GENOMIC DNA]</scope>
    <source>
        <strain evidence="5">CGMCC 1.12859</strain>
    </source>
</reference>
<name>A0ABW2FPA4_9ACTN</name>
<dbReference type="InterPro" id="IPR050832">
    <property type="entry name" value="Bact_Acetyltransf"/>
</dbReference>
<keyword evidence="1 4" id="KW-0808">Transferase</keyword>
<dbReference type="PANTHER" id="PTHR43877:SF1">
    <property type="entry name" value="ACETYLTRANSFERASE"/>
    <property type="match status" value="1"/>
</dbReference>
<keyword evidence="2 4" id="KW-0012">Acyltransferase</keyword>
<protein>
    <submittedName>
        <fullName evidence="4">GNAT family N-acetyltransferase</fullName>
        <ecNumber evidence="4">2.3.1.-</ecNumber>
    </submittedName>
</protein>
<evidence type="ECO:0000259" key="3">
    <source>
        <dbReference type="PROSITE" id="PS51186"/>
    </source>
</evidence>
<proteinExistence type="predicted"/>
<accession>A0ABW2FPA4</accession>
<feature type="domain" description="N-acetyltransferase" evidence="3">
    <location>
        <begin position="4"/>
        <end position="165"/>
    </location>
</feature>
<comment type="caution">
    <text evidence="4">The sequence shown here is derived from an EMBL/GenBank/DDBJ whole genome shotgun (WGS) entry which is preliminary data.</text>
</comment>
<dbReference type="RefSeq" id="WP_380230601.1">
    <property type="nucleotide sequence ID" value="NZ_JBHSVH010000002.1"/>
</dbReference>
<dbReference type="GO" id="GO:0016746">
    <property type="term" value="F:acyltransferase activity"/>
    <property type="evidence" value="ECO:0007669"/>
    <property type="project" value="UniProtKB-KW"/>
</dbReference>
<dbReference type="Proteomes" id="UP001596435">
    <property type="component" value="Unassembled WGS sequence"/>
</dbReference>
<dbReference type="InterPro" id="IPR016181">
    <property type="entry name" value="Acyl_CoA_acyltransferase"/>
</dbReference>
<evidence type="ECO:0000256" key="2">
    <source>
        <dbReference type="ARBA" id="ARBA00023315"/>
    </source>
</evidence>
<dbReference type="EMBL" id="JBHTAJ010000008">
    <property type="protein sequence ID" value="MFC7179106.1"/>
    <property type="molecule type" value="Genomic_DNA"/>
</dbReference>
<keyword evidence="5" id="KW-1185">Reference proteome</keyword>
<gene>
    <name evidence="4" type="ORF">ACFQMG_05950</name>
</gene>
<dbReference type="CDD" id="cd04301">
    <property type="entry name" value="NAT_SF"/>
    <property type="match status" value="1"/>
</dbReference>
<dbReference type="Gene3D" id="3.40.630.30">
    <property type="match status" value="1"/>
</dbReference>
<dbReference type="Pfam" id="PF00583">
    <property type="entry name" value="Acetyltransf_1"/>
    <property type="match status" value="1"/>
</dbReference>
<dbReference type="PANTHER" id="PTHR43877">
    <property type="entry name" value="AMINOALKYLPHOSPHONATE N-ACETYLTRANSFERASE-RELATED-RELATED"/>
    <property type="match status" value="1"/>
</dbReference>
<organism evidence="4 5">
    <name type="scientific">Kitasatospora paranensis</name>
    <dbReference type="NCBI Taxonomy" id="258053"/>
    <lineage>
        <taxon>Bacteria</taxon>
        <taxon>Bacillati</taxon>
        <taxon>Actinomycetota</taxon>
        <taxon>Actinomycetes</taxon>
        <taxon>Kitasatosporales</taxon>
        <taxon>Streptomycetaceae</taxon>
        <taxon>Kitasatospora</taxon>
    </lineage>
</organism>
<evidence type="ECO:0000313" key="4">
    <source>
        <dbReference type="EMBL" id="MFC7179106.1"/>
    </source>
</evidence>
<evidence type="ECO:0000313" key="5">
    <source>
        <dbReference type="Proteomes" id="UP001596435"/>
    </source>
</evidence>
<dbReference type="InterPro" id="IPR000182">
    <property type="entry name" value="GNAT_dom"/>
</dbReference>
<dbReference type="SUPFAM" id="SSF55729">
    <property type="entry name" value="Acyl-CoA N-acyltransferases (Nat)"/>
    <property type="match status" value="1"/>
</dbReference>
<dbReference type="PROSITE" id="PS51186">
    <property type="entry name" value="GNAT"/>
    <property type="match status" value="1"/>
</dbReference>